<comment type="subunit">
    <text evidence="3">Homodimer or homotetramer.</text>
</comment>
<dbReference type="PANTHER" id="PTHR11558">
    <property type="entry name" value="SPERMIDINE/SPERMINE SYNTHASE"/>
    <property type="match status" value="1"/>
</dbReference>
<comment type="function">
    <text evidence="7">Catalyzes the production of spermidine from putrescine and decarboxylated S-adenosylmethionine (dcSAM). Has a strong preference for putrescine as substrate, and has very low activity towards 1,3-diaminopropane. Has extremely low activity towards spermidine.</text>
</comment>
<evidence type="ECO:0000256" key="10">
    <source>
        <dbReference type="PROSITE-ProRule" id="PRU00354"/>
    </source>
</evidence>
<reference evidence="13" key="2">
    <citation type="submission" date="2015-02" db="UniProtKB">
        <authorList>
            <consortium name="EnsemblMetazoa"/>
        </authorList>
    </citation>
    <scope>IDENTIFICATION</scope>
</reference>
<dbReference type="STRING" id="126957.T1J4D1"/>
<evidence type="ECO:0000259" key="12">
    <source>
        <dbReference type="PROSITE" id="PS51006"/>
    </source>
</evidence>
<dbReference type="InterPro" id="IPR035246">
    <property type="entry name" value="Spermidine_synt_N"/>
</dbReference>
<evidence type="ECO:0000256" key="5">
    <source>
        <dbReference type="ARBA" id="ARBA00022679"/>
    </source>
</evidence>
<evidence type="ECO:0000256" key="6">
    <source>
        <dbReference type="ARBA" id="ARBA00049307"/>
    </source>
</evidence>
<dbReference type="InterPro" id="IPR029063">
    <property type="entry name" value="SAM-dependent_MTases_sf"/>
</dbReference>
<dbReference type="InterPro" id="IPR030373">
    <property type="entry name" value="PABS_CS"/>
</dbReference>
<accession>T1J4D1</accession>
<dbReference type="PhylomeDB" id="T1J4D1"/>
<dbReference type="OMA" id="HIYNEMI"/>
<dbReference type="SUPFAM" id="SSF53335">
    <property type="entry name" value="S-adenosyl-L-methionine-dependent methyltransferases"/>
    <property type="match status" value="1"/>
</dbReference>
<keyword evidence="14" id="KW-1185">Reference proteome</keyword>
<dbReference type="EnsemblMetazoa" id="SMAR008463-RA">
    <property type="protein sequence ID" value="SMAR008463-PA"/>
    <property type="gene ID" value="SMAR008463"/>
</dbReference>
<dbReference type="HOGENOM" id="CLU_048199_1_0_1"/>
<dbReference type="InterPro" id="IPR037163">
    <property type="entry name" value="Spermidine_synt_N_sf"/>
</dbReference>
<dbReference type="FunFam" id="3.40.50.150:FF:000013">
    <property type="entry name" value="Spermidine synthase"/>
    <property type="match status" value="1"/>
</dbReference>
<dbReference type="NCBIfam" id="NF002010">
    <property type="entry name" value="PRK00811.1"/>
    <property type="match status" value="1"/>
</dbReference>
<dbReference type="AlphaFoldDB" id="T1J4D1"/>
<dbReference type="Proteomes" id="UP000014500">
    <property type="component" value="Unassembled WGS sequence"/>
</dbReference>
<protein>
    <recommendedName>
        <fullName evidence="8">Spermidine synthase</fullName>
        <ecNumber evidence="4">2.5.1.16</ecNumber>
    </recommendedName>
    <alternativeName>
        <fullName evidence="9">Putrescine aminopropyltransferase</fullName>
    </alternativeName>
</protein>
<dbReference type="EMBL" id="JH431842">
    <property type="status" value="NOT_ANNOTATED_CDS"/>
    <property type="molecule type" value="Genomic_DNA"/>
</dbReference>
<dbReference type="Gene3D" id="3.40.50.150">
    <property type="entry name" value="Vaccinia Virus protein VP39"/>
    <property type="match status" value="1"/>
</dbReference>
<evidence type="ECO:0000256" key="2">
    <source>
        <dbReference type="ARBA" id="ARBA00007867"/>
    </source>
</evidence>
<evidence type="ECO:0000256" key="1">
    <source>
        <dbReference type="ARBA" id="ARBA00005123"/>
    </source>
</evidence>
<dbReference type="eggNOG" id="KOG1562">
    <property type="taxonomic scope" value="Eukaryota"/>
</dbReference>
<dbReference type="HAMAP" id="MF_00198">
    <property type="entry name" value="Spermidine_synth"/>
    <property type="match status" value="1"/>
</dbReference>
<evidence type="ECO:0000256" key="3">
    <source>
        <dbReference type="ARBA" id="ARBA00011774"/>
    </source>
</evidence>
<proteinExistence type="inferred from homology"/>
<dbReference type="FunFam" id="2.30.140.10:FF:000001">
    <property type="entry name" value="SPE3p Spermidine synthase"/>
    <property type="match status" value="1"/>
</dbReference>
<dbReference type="Pfam" id="PF17284">
    <property type="entry name" value="Spermine_synt_N"/>
    <property type="match status" value="1"/>
</dbReference>
<keyword evidence="10" id="KW-0620">Polyamine biosynthesis</keyword>
<comment type="catalytic activity">
    <reaction evidence="6">
        <text>S-adenosyl 3-(methylsulfanyl)propylamine + putrescine = S-methyl-5'-thioadenosine + spermidine + H(+)</text>
        <dbReference type="Rhea" id="RHEA:12721"/>
        <dbReference type="ChEBI" id="CHEBI:15378"/>
        <dbReference type="ChEBI" id="CHEBI:17509"/>
        <dbReference type="ChEBI" id="CHEBI:57443"/>
        <dbReference type="ChEBI" id="CHEBI:57834"/>
        <dbReference type="ChEBI" id="CHEBI:326268"/>
        <dbReference type="EC" id="2.5.1.16"/>
    </reaction>
</comment>
<evidence type="ECO:0000256" key="7">
    <source>
        <dbReference type="ARBA" id="ARBA00053963"/>
    </source>
</evidence>
<evidence type="ECO:0000256" key="4">
    <source>
        <dbReference type="ARBA" id="ARBA00012455"/>
    </source>
</evidence>
<evidence type="ECO:0000256" key="9">
    <source>
        <dbReference type="ARBA" id="ARBA00082964"/>
    </source>
</evidence>
<dbReference type="EC" id="2.5.1.16" evidence="4"/>
<evidence type="ECO:0000256" key="11">
    <source>
        <dbReference type="RuleBase" id="RU003836"/>
    </source>
</evidence>
<dbReference type="InterPro" id="IPR001045">
    <property type="entry name" value="Spermi_synthase"/>
</dbReference>
<dbReference type="PROSITE" id="PS01330">
    <property type="entry name" value="PABS_1"/>
    <property type="match status" value="1"/>
</dbReference>
<name>T1J4D1_STRMM</name>
<dbReference type="InterPro" id="IPR030668">
    <property type="entry name" value="Spermi_synthase_euk"/>
</dbReference>
<dbReference type="NCBIfam" id="TIGR00417">
    <property type="entry name" value="speE"/>
    <property type="match status" value="1"/>
</dbReference>
<evidence type="ECO:0000313" key="14">
    <source>
        <dbReference type="Proteomes" id="UP000014500"/>
    </source>
</evidence>
<feature type="domain" description="PABS" evidence="12">
    <location>
        <begin position="6"/>
        <end position="241"/>
    </location>
</feature>
<dbReference type="PANTHER" id="PTHR11558:SF11">
    <property type="entry name" value="SPERMIDINE SYNTHASE"/>
    <property type="match status" value="1"/>
</dbReference>
<keyword evidence="5 10" id="KW-0808">Transferase</keyword>
<dbReference type="GO" id="GO:0005829">
    <property type="term" value="C:cytosol"/>
    <property type="evidence" value="ECO:0007669"/>
    <property type="project" value="TreeGrafter"/>
</dbReference>
<reference evidence="14" key="1">
    <citation type="submission" date="2011-05" db="EMBL/GenBank/DDBJ databases">
        <authorList>
            <person name="Richards S.R."/>
            <person name="Qu J."/>
            <person name="Jiang H."/>
            <person name="Jhangiani S.N."/>
            <person name="Agravi P."/>
            <person name="Goodspeed R."/>
            <person name="Gross S."/>
            <person name="Mandapat C."/>
            <person name="Jackson L."/>
            <person name="Mathew T."/>
            <person name="Pu L."/>
            <person name="Thornton R."/>
            <person name="Saada N."/>
            <person name="Wilczek-Boney K.B."/>
            <person name="Lee S."/>
            <person name="Kovar C."/>
            <person name="Wu Y."/>
            <person name="Scherer S.E."/>
            <person name="Worley K.C."/>
            <person name="Muzny D.M."/>
            <person name="Gibbs R."/>
        </authorList>
    </citation>
    <scope>NUCLEOTIDE SEQUENCE</scope>
    <source>
        <strain evidence="14">Brora</strain>
    </source>
</reference>
<dbReference type="GO" id="GO:0008295">
    <property type="term" value="P:spermidine biosynthetic process"/>
    <property type="evidence" value="ECO:0007669"/>
    <property type="project" value="TreeGrafter"/>
</dbReference>
<dbReference type="GO" id="GO:0004766">
    <property type="term" value="F:spermidine synthase activity"/>
    <property type="evidence" value="ECO:0007669"/>
    <property type="project" value="UniProtKB-EC"/>
</dbReference>
<dbReference type="PIRSF" id="PIRSF000502">
    <property type="entry name" value="Spermidine_synth"/>
    <property type="match status" value="1"/>
</dbReference>
<comment type="similarity">
    <text evidence="2 11">Belongs to the spermidine/spermine synthase family.</text>
</comment>
<dbReference type="Gene3D" id="2.30.140.10">
    <property type="entry name" value="Spermidine synthase, tetramerisation domain"/>
    <property type="match status" value="1"/>
</dbReference>
<sequence>HGCIEEGWFSELSSLWPNQCLSLEVDQILHREKSKYQDILVLQTKAYGKVLILDGVIQCTERDEFSYQEMISFLPLNAHPNPRKVLVIGGGDGGVVREVVKHPKVESVVQCEIDERVVEISKEFLPFMAKGFNNPKLQLHIEDGNQFMSRHQNEFDVIITDSSDPIGPAETLFQKSYYEQMKKALRPGGIICSQGECMWYNLSLIQDILNFCRTLFSSAEYAYTTIPTYPGGQIGFIVCSLDPNADVKTPIQTFTLKEKEDMDLRYYNSKIHRAAFILPEFVL</sequence>
<evidence type="ECO:0000313" key="13">
    <source>
        <dbReference type="EnsemblMetazoa" id="SMAR008463-PA"/>
    </source>
</evidence>
<organism evidence="13 14">
    <name type="scientific">Strigamia maritima</name>
    <name type="common">European centipede</name>
    <name type="synonym">Geophilus maritimus</name>
    <dbReference type="NCBI Taxonomy" id="126957"/>
    <lineage>
        <taxon>Eukaryota</taxon>
        <taxon>Metazoa</taxon>
        <taxon>Ecdysozoa</taxon>
        <taxon>Arthropoda</taxon>
        <taxon>Myriapoda</taxon>
        <taxon>Chilopoda</taxon>
        <taxon>Pleurostigmophora</taxon>
        <taxon>Geophilomorpha</taxon>
        <taxon>Linotaeniidae</taxon>
        <taxon>Strigamia</taxon>
    </lineage>
</organism>
<feature type="active site" description="Proton acceptor" evidence="10">
    <location>
        <position position="161"/>
    </location>
</feature>
<dbReference type="Pfam" id="PF01564">
    <property type="entry name" value="Spermine_synth"/>
    <property type="match status" value="1"/>
</dbReference>
<dbReference type="PROSITE" id="PS51006">
    <property type="entry name" value="PABS_2"/>
    <property type="match status" value="1"/>
</dbReference>
<evidence type="ECO:0000256" key="8">
    <source>
        <dbReference type="ARBA" id="ARBA00072554"/>
    </source>
</evidence>
<comment type="pathway">
    <text evidence="1">Amine and polyamine biosynthesis; spermidine biosynthesis; spermidine from putrescine: step 1/1.</text>
</comment>
<dbReference type="InterPro" id="IPR030374">
    <property type="entry name" value="PABS"/>
</dbReference>